<keyword evidence="4" id="KW-0862">Zinc</keyword>
<evidence type="ECO:0000256" key="5">
    <source>
        <dbReference type="SAM" id="SignalP"/>
    </source>
</evidence>
<dbReference type="OrthoDB" id="5597699at2759"/>
<evidence type="ECO:0000256" key="4">
    <source>
        <dbReference type="PROSITE-ProRule" id="PRU00094"/>
    </source>
</evidence>
<evidence type="ECO:0000256" key="3">
    <source>
        <dbReference type="ARBA" id="ARBA00023242"/>
    </source>
</evidence>
<proteinExistence type="predicted"/>
<organism evidence="7 8">
    <name type="scientific">Meloidogyne enterolobii</name>
    <name type="common">Root-knot nematode worm</name>
    <name type="synonym">Meloidogyne mayaguensis</name>
    <dbReference type="NCBI Taxonomy" id="390850"/>
    <lineage>
        <taxon>Eukaryota</taxon>
        <taxon>Metazoa</taxon>
        <taxon>Ecdysozoa</taxon>
        <taxon>Nematoda</taxon>
        <taxon>Chromadorea</taxon>
        <taxon>Rhabditida</taxon>
        <taxon>Tylenchina</taxon>
        <taxon>Tylenchomorpha</taxon>
        <taxon>Tylenchoidea</taxon>
        <taxon>Meloidogynidae</taxon>
        <taxon>Meloidogyninae</taxon>
        <taxon>Meloidogyne</taxon>
    </lineage>
</organism>
<name>A0A6V7UPZ3_MELEN</name>
<keyword evidence="4" id="KW-0863">Zinc-finger</keyword>
<reference evidence="7 8" key="1">
    <citation type="submission" date="2020-08" db="EMBL/GenBank/DDBJ databases">
        <authorList>
            <person name="Koutsovoulos G."/>
            <person name="Danchin GJ E."/>
        </authorList>
    </citation>
    <scope>NUCLEOTIDE SEQUENCE [LARGE SCALE GENOMIC DNA]</scope>
</reference>
<dbReference type="EMBL" id="CAJEWN010000096">
    <property type="protein sequence ID" value="CAD2163136.1"/>
    <property type="molecule type" value="Genomic_DNA"/>
</dbReference>
<sequence>MIKLIISSLYLFILLNIECEGRKFNILVKIKDDWEEKREFIYLKNVELEERFVLNKIIKNNNKNDISYNYNIEGFLRRIDVNNQGNYYNVEIVYGSEYAEELKRRILINIAKNKSFQSILIGFEKQSLSRNQFHKTKNNYYETSILDETLYHIKVNKKELLKENIENYKNKLLSSYWKEINLIGYKIDLLEKQKVDYPKELRNRMLFIENKISENNEQNKRNCFNCRNVQSKIWHNCIKEYYLCQACGVYKRQNNGKFRPKGIWFKANQRITKDRKCSMCEATKTSNWHRHSIPEQYVCNACYQKQLKIKKKTNKNQTDQESNK</sequence>
<dbReference type="GO" id="GO:0008270">
    <property type="term" value="F:zinc ion binding"/>
    <property type="evidence" value="ECO:0007669"/>
    <property type="project" value="UniProtKB-KW"/>
</dbReference>
<evidence type="ECO:0000259" key="6">
    <source>
        <dbReference type="PROSITE" id="PS50114"/>
    </source>
</evidence>
<keyword evidence="5" id="KW-0732">Signal</keyword>
<protein>
    <recommendedName>
        <fullName evidence="6">GATA-type domain-containing protein</fullName>
    </recommendedName>
</protein>
<gene>
    <name evidence="7" type="ORF">MENT_LOCUS15821</name>
</gene>
<evidence type="ECO:0000256" key="2">
    <source>
        <dbReference type="ARBA" id="ARBA00023163"/>
    </source>
</evidence>
<dbReference type="PROSITE" id="PS50114">
    <property type="entry name" value="GATA_ZN_FINGER_2"/>
    <property type="match status" value="1"/>
</dbReference>
<evidence type="ECO:0000256" key="1">
    <source>
        <dbReference type="ARBA" id="ARBA00023015"/>
    </source>
</evidence>
<dbReference type="AlphaFoldDB" id="A0A6V7UPZ3"/>
<keyword evidence="4" id="KW-0479">Metal-binding</keyword>
<dbReference type="GO" id="GO:0006355">
    <property type="term" value="P:regulation of DNA-templated transcription"/>
    <property type="evidence" value="ECO:0007669"/>
    <property type="project" value="InterPro"/>
</dbReference>
<keyword evidence="3" id="KW-0539">Nucleus</keyword>
<accession>A0A6V7UPZ3</accession>
<dbReference type="InterPro" id="IPR000679">
    <property type="entry name" value="Znf_GATA"/>
</dbReference>
<evidence type="ECO:0000313" key="7">
    <source>
        <dbReference type="EMBL" id="CAD2163136.1"/>
    </source>
</evidence>
<comment type="caution">
    <text evidence="7">The sequence shown here is derived from an EMBL/GenBank/DDBJ whole genome shotgun (WGS) entry which is preliminary data.</text>
</comment>
<feature type="signal peptide" evidence="5">
    <location>
        <begin position="1"/>
        <end position="21"/>
    </location>
</feature>
<dbReference type="Gene3D" id="3.30.50.10">
    <property type="entry name" value="Erythroid Transcription Factor GATA-1, subunit A"/>
    <property type="match status" value="2"/>
</dbReference>
<dbReference type="InterPro" id="IPR013088">
    <property type="entry name" value="Znf_NHR/GATA"/>
</dbReference>
<keyword evidence="1" id="KW-0805">Transcription regulation</keyword>
<feature type="chain" id="PRO_5028409030" description="GATA-type domain-containing protein" evidence="5">
    <location>
        <begin position="22"/>
        <end position="324"/>
    </location>
</feature>
<dbReference type="SUPFAM" id="SSF57716">
    <property type="entry name" value="Glucocorticoid receptor-like (DNA-binding domain)"/>
    <property type="match status" value="2"/>
</dbReference>
<dbReference type="Proteomes" id="UP000580250">
    <property type="component" value="Unassembled WGS sequence"/>
</dbReference>
<evidence type="ECO:0000313" key="8">
    <source>
        <dbReference type="Proteomes" id="UP000580250"/>
    </source>
</evidence>
<keyword evidence="2" id="KW-0804">Transcription</keyword>
<dbReference type="GO" id="GO:0043565">
    <property type="term" value="F:sequence-specific DNA binding"/>
    <property type="evidence" value="ECO:0007669"/>
    <property type="project" value="InterPro"/>
</dbReference>
<dbReference type="SMART" id="SM00401">
    <property type="entry name" value="ZnF_GATA"/>
    <property type="match status" value="2"/>
</dbReference>
<feature type="domain" description="GATA-type" evidence="6">
    <location>
        <begin position="217"/>
        <end position="255"/>
    </location>
</feature>